<protein>
    <submittedName>
        <fullName evidence="2">Uncharacterized protein</fullName>
    </submittedName>
</protein>
<name>A0AAU9PCM8_9ASTR</name>
<feature type="signal peptide" evidence="1">
    <location>
        <begin position="1"/>
        <end position="18"/>
    </location>
</feature>
<evidence type="ECO:0000313" key="3">
    <source>
        <dbReference type="Proteomes" id="UP001157418"/>
    </source>
</evidence>
<proteinExistence type="predicted"/>
<sequence length="189" mass="21786">MMMLLLFVGCMMQKESRSCYVRAKTMVFVYMICHRLWKEAELFQEETFKRSKWVPMVCFLLVMKQGWDSESLECMHVLHGLTGNVFYFGIIFIVRFLGQKDQGMGATEKGNIVEVYEHNVDGGILAFCGMHNFEGKLILLCSCKDNGVCLYDLPSFVERGRVVSRRDIQAPSRSCRSVFLREMTLNGES</sequence>
<evidence type="ECO:0000256" key="1">
    <source>
        <dbReference type="SAM" id="SignalP"/>
    </source>
</evidence>
<reference evidence="2 3" key="1">
    <citation type="submission" date="2022-01" db="EMBL/GenBank/DDBJ databases">
        <authorList>
            <person name="Xiong W."/>
            <person name="Schranz E."/>
        </authorList>
    </citation>
    <scope>NUCLEOTIDE SEQUENCE [LARGE SCALE GENOMIC DNA]</scope>
</reference>
<dbReference type="AlphaFoldDB" id="A0AAU9PCM8"/>
<gene>
    <name evidence="2" type="ORF">LVIROSA_LOCUS33536</name>
</gene>
<dbReference type="EMBL" id="CAKMRJ010005634">
    <property type="protein sequence ID" value="CAH1447965.1"/>
    <property type="molecule type" value="Genomic_DNA"/>
</dbReference>
<dbReference type="Proteomes" id="UP001157418">
    <property type="component" value="Unassembled WGS sequence"/>
</dbReference>
<comment type="caution">
    <text evidence="2">The sequence shown here is derived from an EMBL/GenBank/DDBJ whole genome shotgun (WGS) entry which is preliminary data.</text>
</comment>
<keyword evidence="3" id="KW-1185">Reference proteome</keyword>
<organism evidence="2 3">
    <name type="scientific">Lactuca virosa</name>
    <dbReference type="NCBI Taxonomy" id="75947"/>
    <lineage>
        <taxon>Eukaryota</taxon>
        <taxon>Viridiplantae</taxon>
        <taxon>Streptophyta</taxon>
        <taxon>Embryophyta</taxon>
        <taxon>Tracheophyta</taxon>
        <taxon>Spermatophyta</taxon>
        <taxon>Magnoliopsida</taxon>
        <taxon>eudicotyledons</taxon>
        <taxon>Gunneridae</taxon>
        <taxon>Pentapetalae</taxon>
        <taxon>asterids</taxon>
        <taxon>campanulids</taxon>
        <taxon>Asterales</taxon>
        <taxon>Asteraceae</taxon>
        <taxon>Cichorioideae</taxon>
        <taxon>Cichorieae</taxon>
        <taxon>Lactucinae</taxon>
        <taxon>Lactuca</taxon>
    </lineage>
</organism>
<accession>A0AAU9PCM8</accession>
<keyword evidence="1" id="KW-0732">Signal</keyword>
<feature type="chain" id="PRO_5043415014" evidence="1">
    <location>
        <begin position="19"/>
        <end position="189"/>
    </location>
</feature>
<evidence type="ECO:0000313" key="2">
    <source>
        <dbReference type="EMBL" id="CAH1447965.1"/>
    </source>
</evidence>